<dbReference type="RefSeq" id="WP_270037772.1">
    <property type="nucleotide sequence ID" value="NZ_JAPDOD010000001.1"/>
</dbReference>
<dbReference type="PANTHER" id="PTHR35010">
    <property type="entry name" value="BLL4672 PROTEIN-RELATED"/>
    <property type="match status" value="1"/>
</dbReference>
<name>A0A9X3MM47_9ACTN</name>
<accession>A0A9X3MM47</accession>
<dbReference type="CDD" id="cd00093">
    <property type="entry name" value="HTH_XRE"/>
    <property type="match status" value="1"/>
</dbReference>
<comment type="caution">
    <text evidence="2">The sequence shown here is derived from an EMBL/GenBank/DDBJ whole genome shotgun (WGS) entry which is preliminary data.</text>
</comment>
<evidence type="ECO:0000259" key="1">
    <source>
        <dbReference type="SMART" id="SM00530"/>
    </source>
</evidence>
<dbReference type="Gene3D" id="3.30.450.180">
    <property type="match status" value="1"/>
</dbReference>
<protein>
    <submittedName>
        <fullName evidence="2">Helix-turn-helix transcriptional regulator</fullName>
    </submittedName>
</protein>
<dbReference type="GO" id="GO:0003677">
    <property type="term" value="F:DNA binding"/>
    <property type="evidence" value="ECO:0007669"/>
    <property type="project" value="InterPro"/>
</dbReference>
<proteinExistence type="predicted"/>
<dbReference type="Proteomes" id="UP001149140">
    <property type="component" value="Unassembled WGS sequence"/>
</dbReference>
<dbReference type="InterPro" id="IPR001387">
    <property type="entry name" value="Cro/C1-type_HTH"/>
</dbReference>
<feature type="domain" description="HTH cro/C1-type" evidence="1">
    <location>
        <begin position="16"/>
        <end position="89"/>
    </location>
</feature>
<dbReference type="InterPro" id="IPR041413">
    <property type="entry name" value="MLTR_LBD"/>
</dbReference>
<dbReference type="Pfam" id="PF17765">
    <property type="entry name" value="MLTR_LBD"/>
    <property type="match status" value="1"/>
</dbReference>
<gene>
    <name evidence="2" type="ORF">OM076_02440</name>
</gene>
<dbReference type="SMART" id="SM00530">
    <property type="entry name" value="HTH_XRE"/>
    <property type="match status" value="1"/>
</dbReference>
<dbReference type="AlphaFoldDB" id="A0A9X3MM47"/>
<sequence length="276" mass="30831">MGVAPPPTRRDELSAFLRSRRARITPSDVGLPDDGSRRRTPGLRREELAVLAGVGVSWYTWLEQGREINASPQVLDAIARALRLDAAERATLYALAREELPLPDGDEEPEPYDELIALVDALHPHPAYLLGPLTRVLAINRAGEAVLGGFDHLPPENRSMLYRWFIDYAPGERPRSWESTGRSIVARFRAEHARHAGEPEYEDLIARLRLHSPEFTAWWDAHDVADRQRGTKTIEHPTLGTLHFCHAQTIPTGAPDLRLTVYAPADEATRVTLAAL</sequence>
<dbReference type="InterPro" id="IPR010982">
    <property type="entry name" value="Lambda_DNA-bd_dom_sf"/>
</dbReference>
<reference evidence="2" key="1">
    <citation type="submission" date="2022-10" db="EMBL/GenBank/DDBJ databases">
        <title>The WGS of Solirubrobacter ginsenosidimutans DSM 21036.</title>
        <authorList>
            <person name="Jiang Z."/>
        </authorList>
    </citation>
    <scope>NUCLEOTIDE SEQUENCE</scope>
    <source>
        <strain evidence="2">DSM 21036</strain>
    </source>
</reference>
<dbReference type="SUPFAM" id="SSF47413">
    <property type="entry name" value="lambda repressor-like DNA-binding domains"/>
    <property type="match status" value="1"/>
</dbReference>
<dbReference type="Pfam" id="PF13560">
    <property type="entry name" value="HTH_31"/>
    <property type="match status" value="1"/>
</dbReference>
<dbReference type="EMBL" id="JAPDOD010000001">
    <property type="protein sequence ID" value="MDA0159111.1"/>
    <property type="molecule type" value="Genomic_DNA"/>
</dbReference>
<organism evidence="2 3">
    <name type="scientific">Solirubrobacter ginsenosidimutans</name>
    <dbReference type="NCBI Taxonomy" id="490573"/>
    <lineage>
        <taxon>Bacteria</taxon>
        <taxon>Bacillati</taxon>
        <taxon>Actinomycetota</taxon>
        <taxon>Thermoleophilia</taxon>
        <taxon>Solirubrobacterales</taxon>
        <taxon>Solirubrobacteraceae</taxon>
        <taxon>Solirubrobacter</taxon>
    </lineage>
</organism>
<evidence type="ECO:0000313" key="2">
    <source>
        <dbReference type="EMBL" id="MDA0159111.1"/>
    </source>
</evidence>
<evidence type="ECO:0000313" key="3">
    <source>
        <dbReference type="Proteomes" id="UP001149140"/>
    </source>
</evidence>
<dbReference type="Gene3D" id="1.10.260.40">
    <property type="entry name" value="lambda repressor-like DNA-binding domains"/>
    <property type="match status" value="1"/>
</dbReference>
<keyword evidence="3" id="KW-1185">Reference proteome</keyword>